<dbReference type="InterPro" id="IPR005368">
    <property type="entry name" value="UPF0175"/>
</dbReference>
<reference evidence="1" key="1">
    <citation type="submission" date="2020-06" db="EMBL/GenBank/DDBJ databases">
        <title>Unique genomic features of the anaerobic methanotrophic archaea.</title>
        <authorList>
            <person name="Chadwick G.L."/>
            <person name="Skennerton C.T."/>
            <person name="Laso-Perez R."/>
            <person name="Leu A.O."/>
            <person name="Speth D.R."/>
            <person name="Yu H."/>
            <person name="Morgan-Lang C."/>
            <person name="Hatzenpichler R."/>
            <person name="Goudeau D."/>
            <person name="Malmstrom R."/>
            <person name="Brazelton W.J."/>
            <person name="Woyke T."/>
            <person name="Hallam S.J."/>
            <person name="Tyson G.W."/>
            <person name="Wegener G."/>
            <person name="Boetius A."/>
            <person name="Orphan V."/>
        </authorList>
    </citation>
    <scope>NUCLEOTIDE SEQUENCE</scope>
</reference>
<dbReference type="EMBL" id="MT631185">
    <property type="protein sequence ID" value="QNO46309.1"/>
    <property type="molecule type" value="Genomic_DNA"/>
</dbReference>
<dbReference type="AlphaFoldDB" id="A0A7G9YE75"/>
<sequence length="100" mass="11338">MDVNVITEGINSHIHAEYYESREKLSDGAFRATREVRPTLKTEMVVELYKTEKISLSRAAEIVGTPAERFKNILEPRGIKRIVKAPSEDKIKRGVELILG</sequence>
<organism evidence="1">
    <name type="scientific">Candidatus Methanogaster sp. ANME-2c ERB4</name>
    <dbReference type="NCBI Taxonomy" id="2759911"/>
    <lineage>
        <taxon>Archaea</taxon>
        <taxon>Methanobacteriati</taxon>
        <taxon>Methanobacteriota</taxon>
        <taxon>Stenosarchaea group</taxon>
        <taxon>Methanomicrobia</taxon>
        <taxon>Methanosarcinales</taxon>
        <taxon>ANME-2 cluster</taxon>
        <taxon>Candidatus Methanogasteraceae</taxon>
        <taxon>Candidatus Methanogaster</taxon>
    </lineage>
</organism>
<protein>
    <submittedName>
        <fullName evidence="1">Uncharacterized protein</fullName>
    </submittedName>
</protein>
<name>A0A7G9YE75_9EURY</name>
<dbReference type="Pfam" id="PF03683">
    <property type="entry name" value="UPF0175"/>
    <property type="match status" value="1"/>
</dbReference>
<gene>
    <name evidence="1" type="ORF">PABHDKJJ_00013</name>
</gene>
<proteinExistence type="predicted"/>
<evidence type="ECO:0000313" key="1">
    <source>
        <dbReference type="EMBL" id="QNO46309.1"/>
    </source>
</evidence>
<accession>A0A7G9YE75</accession>